<accession>A7ATX8</accession>
<reference evidence="3" key="3">
    <citation type="journal article" date="2021" name="Int. J. Parasitol.">
        <title>Comparative analysis of gene expression between Babesia bovis blood stages and kinetes allowed by improved genome annotation.</title>
        <authorList>
            <person name="Ueti M.W."/>
            <person name="Johnson W.C."/>
            <person name="Kappmeyer L.S."/>
            <person name="Herndon D.R."/>
            <person name="Mousel M.R."/>
            <person name="Reif K.E."/>
            <person name="Taus N.S."/>
            <person name="Ifeonu O.O."/>
            <person name="Silva J.C."/>
            <person name="Suarez C.E."/>
            <person name="Brayton K.A."/>
        </authorList>
    </citation>
    <scope>NUCLEOTIDE SEQUENCE [LARGE SCALE GENOMIC DNA]</scope>
</reference>
<dbReference type="AlphaFoldDB" id="A7ATX8"/>
<dbReference type="VEuPathDB" id="PiroplasmaDB:BBOV_II004340"/>
<dbReference type="InterPro" id="IPR036273">
    <property type="entry name" value="CRAL/TRIO_N_dom_sf"/>
</dbReference>
<proteinExistence type="predicted"/>
<dbReference type="eggNOG" id="KOG1470">
    <property type="taxonomic scope" value="Eukaryota"/>
</dbReference>
<dbReference type="PROSITE" id="PS50191">
    <property type="entry name" value="CRAL_TRIO"/>
    <property type="match status" value="1"/>
</dbReference>
<evidence type="ECO:0000313" key="3">
    <source>
        <dbReference type="Proteomes" id="UP000002173"/>
    </source>
</evidence>
<dbReference type="SMART" id="SM00516">
    <property type="entry name" value="SEC14"/>
    <property type="match status" value="1"/>
</dbReference>
<dbReference type="InterPro" id="IPR036865">
    <property type="entry name" value="CRAL-TRIO_dom_sf"/>
</dbReference>
<dbReference type="OMA" id="DHYTETI"/>
<organism evidence="2 3">
    <name type="scientific">Babesia bovis</name>
    <dbReference type="NCBI Taxonomy" id="5865"/>
    <lineage>
        <taxon>Eukaryota</taxon>
        <taxon>Sar</taxon>
        <taxon>Alveolata</taxon>
        <taxon>Apicomplexa</taxon>
        <taxon>Aconoidasida</taxon>
        <taxon>Piroplasmida</taxon>
        <taxon>Babesiidae</taxon>
        <taxon>Babesia</taxon>
    </lineage>
</organism>
<gene>
    <name evidence="2" type="ORF">BBOV_II004340</name>
</gene>
<evidence type="ECO:0000313" key="2">
    <source>
        <dbReference type="EMBL" id="EDO06389.1"/>
    </source>
</evidence>
<dbReference type="CDD" id="cd00170">
    <property type="entry name" value="SEC14"/>
    <property type="match status" value="1"/>
</dbReference>
<dbReference type="InParanoid" id="A7ATX8"/>
<dbReference type="KEGG" id="bbo:BBOV_II004340"/>
<dbReference type="SUPFAM" id="SSF52087">
    <property type="entry name" value="CRAL/TRIO domain"/>
    <property type="match status" value="1"/>
</dbReference>
<dbReference type="Proteomes" id="UP000002173">
    <property type="component" value="Unassembled WGS sequence"/>
</dbReference>
<dbReference type="RefSeq" id="XP_001609957.1">
    <property type="nucleotide sequence ID" value="XM_001609907.1"/>
</dbReference>
<keyword evidence="3" id="KW-1185">Reference proteome</keyword>
<sequence>MMKMFKKKERKSDDAIKMPLDSSAYIDVASLGLVEGVGPDLLPDYRSSGISITEFITKWAKLYPLEEEVDVVVKKIDELRKLLWDMPMYKPENHKSSQGRKWYKLWNVDPVEDIMLNELYWCNDLVLFRYLRSYKYKVQQSFLMIKKTLAWRRYKKVETADPDLIGRSNTNGMVYRKGYDKVGRPFVYFRPKDESDHNRDNQVMLIFLGLELSTQTALWSQGNDKVIIIIDLNDWSLSYMPTIELIIDTVRALSEHYTDVMHEIIIIDAPLLMDPLMQMIKAVLDTSTAKKINMKHRGSQFEAMMKERMDPSQLEVSMGGENNTLYDHKLYWKHESEQARIYRERIEEWVKLNEPEWIKKHESQTKTGENE</sequence>
<dbReference type="GO" id="GO:0008526">
    <property type="term" value="F:phosphatidylinositol transfer activity"/>
    <property type="evidence" value="ECO:0007669"/>
    <property type="project" value="TreeGrafter"/>
</dbReference>
<dbReference type="GeneID" id="5478186"/>
<dbReference type="PANTHER" id="PTHR45824:SF29">
    <property type="entry name" value="GH16843P"/>
    <property type="match status" value="1"/>
</dbReference>
<dbReference type="Pfam" id="PF00650">
    <property type="entry name" value="CRAL_TRIO"/>
    <property type="match status" value="1"/>
</dbReference>
<evidence type="ECO:0000259" key="1">
    <source>
        <dbReference type="PROSITE" id="PS50191"/>
    </source>
</evidence>
<dbReference type="EMBL" id="AAXT01000003">
    <property type="protein sequence ID" value="EDO06389.1"/>
    <property type="molecule type" value="Genomic_DNA"/>
</dbReference>
<dbReference type="PANTHER" id="PTHR45824">
    <property type="entry name" value="GH16843P"/>
    <property type="match status" value="1"/>
</dbReference>
<reference evidence="3" key="2">
    <citation type="journal article" date="2020" name="Data Brief">
        <title>Transcriptome dataset of Babesia bovis life stages within vertebrate and invertebrate hosts.</title>
        <authorList>
            <person name="Ueti M.W."/>
            <person name="Johnson W.C."/>
            <person name="Kappmeyer L.S."/>
            <person name="Herndon D.R."/>
            <person name="Mousel M.R."/>
            <person name="Reif K.E."/>
            <person name="Taus N.S."/>
            <person name="Ifeonu O.O."/>
            <person name="Silva J.C."/>
            <person name="Suarez C.E."/>
            <person name="Brayton K.A."/>
        </authorList>
    </citation>
    <scope>NUCLEOTIDE SEQUENCE [LARGE SCALE GENOMIC DNA]</scope>
</reference>
<feature type="domain" description="CRAL-TRIO" evidence="1">
    <location>
        <begin position="161"/>
        <end position="326"/>
    </location>
</feature>
<dbReference type="Gene3D" id="3.40.525.10">
    <property type="entry name" value="CRAL-TRIO lipid binding domain"/>
    <property type="match status" value="1"/>
</dbReference>
<name>A7ATX8_BABBO</name>
<reference evidence="2 3" key="1">
    <citation type="journal article" date="2007" name="PLoS Pathog.">
        <title>Genome sequence of Babesia bovis and comparative analysis of apicomplexan hemoprotozoa.</title>
        <authorList>
            <person name="Brayton K.A."/>
            <person name="Lau A.O.T."/>
            <person name="Herndon D.R."/>
            <person name="Hannick L."/>
            <person name="Kappmeyer L.S."/>
            <person name="Berens S.J."/>
            <person name="Bidwell S.L."/>
            <person name="Brown W.C."/>
            <person name="Crabtree J."/>
            <person name="Fadrosh D."/>
            <person name="Feldblum T."/>
            <person name="Forberger H.A."/>
            <person name="Haas B.J."/>
            <person name="Howell J.M."/>
            <person name="Khouri H."/>
            <person name="Koo H."/>
            <person name="Mann D.J."/>
            <person name="Norimine J."/>
            <person name="Paulsen I.T."/>
            <person name="Radune D."/>
            <person name="Ren Q."/>
            <person name="Smith R.K. Jr."/>
            <person name="Suarez C.E."/>
            <person name="White O."/>
            <person name="Wortman J.R."/>
            <person name="Knowles D.P. Jr."/>
            <person name="McElwain T.F."/>
            <person name="Nene V.M."/>
        </authorList>
    </citation>
    <scope>NUCLEOTIDE SEQUENCE [LARGE SCALE GENOMIC DNA]</scope>
    <source>
        <strain evidence="2">T2Bo</strain>
    </source>
</reference>
<dbReference type="SUPFAM" id="SSF46938">
    <property type="entry name" value="CRAL/TRIO N-terminal domain"/>
    <property type="match status" value="1"/>
</dbReference>
<protein>
    <recommendedName>
        <fullName evidence="1">CRAL-TRIO domain-containing protein</fullName>
    </recommendedName>
</protein>
<dbReference type="InterPro" id="IPR052578">
    <property type="entry name" value="PI_Transfer_CRAL-TRIO"/>
</dbReference>
<comment type="caution">
    <text evidence="2">The sequence shown here is derived from an EMBL/GenBank/DDBJ whole genome shotgun (WGS) entry which is preliminary data.</text>
</comment>
<dbReference type="InterPro" id="IPR001251">
    <property type="entry name" value="CRAL-TRIO_dom"/>
</dbReference>